<reference evidence="3" key="1">
    <citation type="journal article" date="2014" name="Genome Announc.">
        <title>Draft genome sequence of the plant-pathogenic soil fungus Rhizoctonia solani anastomosis group 3 strain Rhs1AP.</title>
        <authorList>
            <person name="Cubeta M.A."/>
            <person name="Thomas E."/>
            <person name="Dean R.A."/>
            <person name="Jabaji S."/>
            <person name="Neate S.M."/>
            <person name="Tavantzis S."/>
            <person name="Toda T."/>
            <person name="Vilgalys R."/>
            <person name="Bharathan N."/>
            <person name="Fedorova-Abrams N."/>
            <person name="Pakala S.B."/>
            <person name="Pakala S.M."/>
            <person name="Zafar N."/>
            <person name="Joardar V."/>
            <person name="Losada L."/>
            <person name="Nierman W.C."/>
        </authorList>
    </citation>
    <scope>NUCLEOTIDE SEQUENCE [LARGE SCALE GENOMIC DNA]</scope>
    <source>
        <strain evidence="3">AG-3</strain>
    </source>
</reference>
<gene>
    <name evidence="2" type="ORF">RSOL_195550</name>
</gene>
<evidence type="ECO:0000313" key="2">
    <source>
        <dbReference type="EMBL" id="EUC56766.1"/>
    </source>
</evidence>
<organism evidence="2 3">
    <name type="scientific">Rhizoctonia solani AG-3 Rhs1AP</name>
    <dbReference type="NCBI Taxonomy" id="1086054"/>
    <lineage>
        <taxon>Eukaryota</taxon>
        <taxon>Fungi</taxon>
        <taxon>Dikarya</taxon>
        <taxon>Basidiomycota</taxon>
        <taxon>Agaricomycotina</taxon>
        <taxon>Agaricomycetes</taxon>
        <taxon>Cantharellales</taxon>
        <taxon>Ceratobasidiaceae</taxon>
        <taxon>Rhizoctonia</taxon>
    </lineage>
</organism>
<name>X8J6A1_9AGAM</name>
<feature type="region of interest" description="Disordered" evidence="1">
    <location>
        <begin position="1"/>
        <end position="24"/>
    </location>
</feature>
<sequence>MVPEKSRKRKHQINDEDISEERTSKRILQSQQNHGLQDFQDISLVPANTLTMAELQDQYDLPNLLSNLKAGGYPFAAMINSMATEPAVADPILYAKEGFEASSGTLSSLQLSDCQAGRLQLIFRVILSPPELATNPVIACIHRFLPIPSNPETATGMLLVLKPPRIQAELIHISRILRICPLSPHITGHAIPGVTAQTTLDQYNSFYLNKYHSISDFLFLNGIRLN</sequence>
<dbReference type="OrthoDB" id="10339057at2759"/>
<dbReference type="AlphaFoldDB" id="X8J6A1"/>
<protein>
    <submittedName>
        <fullName evidence="2">Uncharacterized protein</fullName>
    </submittedName>
</protein>
<accession>X8J6A1</accession>
<feature type="non-terminal residue" evidence="2">
    <location>
        <position position="226"/>
    </location>
</feature>
<dbReference type="EMBL" id="JATN01000322">
    <property type="protein sequence ID" value="EUC56766.1"/>
    <property type="molecule type" value="Genomic_DNA"/>
</dbReference>
<evidence type="ECO:0000313" key="3">
    <source>
        <dbReference type="Proteomes" id="UP000030108"/>
    </source>
</evidence>
<evidence type="ECO:0000256" key="1">
    <source>
        <dbReference type="SAM" id="MobiDB-lite"/>
    </source>
</evidence>
<proteinExistence type="predicted"/>
<comment type="caution">
    <text evidence="2">The sequence shown here is derived from an EMBL/GenBank/DDBJ whole genome shotgun (WGS) entry which is preliminary data.</text>
</comment>
<feature type="compositionally biased region" description="Basic residues" evidence="1">
    <location>
        <begin position="1"/>
        <end position="11"/>
    </location>
</feature>
<dbReference type="Proteomes" id="UP000030108">
    <property type="component" value="Unassembled WGS sequence"/>
</dbReference>